<feature type="region of interest" description="Disordered" evidence="1">
    <location>
        <begin position="135"/>
        <end position="157"/>
    </location>
</feature>
<dbReference type="AlphaFoldDB" id="A0ABD2MRZ6"/>
<organism evidence="2 3">
    <name type="scientific">Cryptolaemus montrouzieri</name>
    <dbReference type="NCBI Taxonomy" id="559131"/>
    <lineage>
        <taxon>Eukaryota</taxon>
        <taxon>Metazoa</taxon>
        <taxon>Ecdysozoa</taxon>
        <taxon>Arthropoda</taxon>
        <taxon>Hexapoda</taxon>
        <taxon>Insecta</taxon>
        <taxon>Pterygota</taxon>
        <taxon>Neoptera</taxon>
        <taxon>Endopterygota</taxon>
        <taxon>Coleoptera</taxon>
        <taxon>Polyphaga</taxon>
        <taxon>Cucujiformia</taxon>
        <taxon>Coccinelloidea</taxon>
        <taxon>Coccinellidae</taxon>
        <taxon>Scymninae</taxon>
        <taxon>Scymnini</taxon>
        <taxon>Cryptolaemus</taxon>
    </lineage>
</organism>
<feature type="compositionally biased region" description="Basic residues" evidence="1">
    <location>
        <begin position="138"/>
        <end position="157"/>
    </location>
</feature>
<evidence type="ECO:0000313" key="2">
    <source>
        <dbReference type="EMBL" id="KAL3269143.1"/>
    </source>
</evidence>
<name>A0ABD2MRZ6_9CUCU</name>
<dbReference type="Proteomes" id="UP001516400">
    <property type="component" value="Unassembled WGS sequence"/>
</dbReference>
<keyword evidence="3" id="KW-1185">Reference proteome</keyword>
<evidence type="ECO:0000313" key="3">
    <source>
        <dbReference type="Proteomes" id="UP001516400"/>
    </source>
</evidence>
<sequence length="157" mass="17420">MESANCSPPRSPTGEEELQFPLCPTDSETQSASNQCSVPPASLSYHMDDFLQASEFLINGRKKVQAKMEKSIITVQEQHEGSFDNLNGKVQKLGTKGPTVCPDVVCGISMEIPQLSNHQSILLTCICNANFLSPSPYSRKRKGRRLSKHARNQRKKK</sequence>
<proteinExistence type="predicted"/>
<evidence type="ECO:0000256" key="1">
    <source>
        <dbReference type="SAM" id="MobiDB-lite"/>
    </source>
</evidence>
<comment type="caution">
    <text evidence="2">The sequence shown here is derived from an EMBL/GenBank/DDBJ whole genome shotgun (WGS) entry which is preliminary data.</text>
</comment>
<accession>A0ABD2MRZ6</accession>
<reference evidence="2 3" key="1">
    <citation type="journal article" date="2021" name="BMC Biol.">
        <title>Horizontally acquired antibacterial genes associated with adaptive radiation of ladybird beetles.</title>
        <authorList>
            <person name="Li H.S."/>
            <person name="Tang X.F."/>
            <person name="Huang Y.H."/>
            <person name="Xu Z.Y."/>
            <person name="Chen M.L."/>
            <person name="Du X.Y."/>
            <person name="Qiu B.Y."/>
            <person name="Chen P.T."/>
            <person name="Zhang W."/>
            <person name="Slipinski A."/>
            <person name="Escalona H.E."/>
            <person name="Waterhouse R.M."/>
            <person name="Zwick A."/>
            <person name="Pang H."/>
        </authorList>
    </citation>
    <scope>NUCLEOTIDE SEQUENCE [LARGE SCALE GENOMIC DNA]</scope>
    <source>
        <strain evidence="2">SYSU2018</strain>
    </source>
</reference>
<dbReference type="EMBL" id="JABFTP020000021">
    <property type="protein sequence ID" value="KAL3269143.1"/>
    <property type="molecule type" value="Genomic_DNA"/>
</dbReference>
<protein>
    <submittedName>
        <fullName evidence="2">Uncharacterized protein</fullName>
    </submittedName>
</protein>
<feature type="region of interest" description="Disordered" evidence="1">
    <location>
        <begin position="1"/>
        <end position="36"/>
    </location>
</feature>
<feature type="compositionally biased region" description="Polar residues" evidence="1">
    <location>
        <begin position="26"/>
        <end position="36"/>
    </location>
</feature>
<gene>
    <name evidence="2" type="ORF">HHI36_008223</name>
</gene>